<dbReference type="Proteomes" id="UP000265520">
    <property type="component" value="Unassembled WGS sequence"/>
</dbReference>
<evidence type="ECO:0000313" key="2">
    <source>
        <dbReference type="Proteomes" id="UP000265520"/>
    </source>
</evidence>
<reference evidence="1 2" key="1">
    <citation type="journal article" date="2018" name="Front. Plant Sci.">
        <title>Red Clover (Trifolium pratense) and Zigzag Clover (T. medium) - A Picture of Genomic Similarities and Differences.</title>
        <authorList>
            <person name="Dluhosova J."/>
            <person name="Istvanek J."/>
            <person name="Nedelnik J."/>
            <person name="Repkova J."/>
        </authorList>
    </citation>
    <scope>NUCLEOTIDE SEQUENCE [LARGE SCALE GENOMIC DNA]</scope>
    <source>
        <strain evidence="2">cv. 10/8</strain>
        <tissue evidence="1">Leaf</tissue>
    </source>
</reference>
<feature type="non-terminal residue" evidence="1">
    <location>
        <position position="40"/>
    </location>
</feature>
<organism evidence="1 2">
    <name type="scientific">Trifolium medium</name>
    <dbReference type="NCBI Taxonomy" id="97028"/>
    <lineage>
        <taxon>Eukaryota</taxon>
        <taxon>Viridiplantae</taxon>
        <taxon>Streptophyta</taxon>
        <taxon>Embryophyta</taxon>
        <taxon>Tracheophyta</taxon>
        <taxon>Spermatophyta</taxon>
        <taxon>Magnoliopsida</taxon>
        <taxon>eudicotyledons</taxon>
        <taxon>Gunneridae</taxon>
        <taxon>Pentapetalae</taxon>
        <taxon>rosids</taxon>
        <taxon>fabids</taxon>
        <taxon>Fabales</taxon>
        <taxon>Fabaceae</taxon>
        <taxon>Papilionoideae</taxon>
        <taxon>50 kb inversion clade</taxon>
        <taxon>NPAAA clade</taxon>
        <taxon>Hologalegina</taxon>
        <taxon>IRL clade</taxon>
        <taxon>Trifolieae</taxon>
        <taxon>Trifolium</taxon>
    </lineage>
</organism>
<dbReference type="AlphaFoldDB" id="A0A392PA59"/>
<protein>
    <submittedName>
        <fullName evidence="1">Uncharacterized protein</fullName>
    </submittedName>
</protein>
<name>A0A392PA59_9FABA</name>
<sequence>MPKSEEIDKTFDKDLPKCKIKNLADVFKETFHQIDDKDEE</sequence>
<evidence type="ECO:0000313" key="1">
    <source>
        <dbReference type="EMBL" id="MCI07785.1"/>
    </source>
</evidence>
<proteinExistence type="predicted"/>
<comment type="caution">
    <text evidence="1">The sequence shown here is derived from an EMBL/GenBank/DDBJ whole genome shotgun (WGS) entry which is preliminary data.</text>
</comment>
<keyword evidence="2" id="KW-1185">Reference proteome</keyword>
<dbReference type="EMBL" id="LXQA010066648">
    <property type="protein sequence ID" value="MCI07785.1"/>
    <property type="molecule type" value="Genomic_DNA"/>
</dbReference>
<accession>A0A392PA59</accession>